<evidence type="ECO:0000259" key="1">
    <source>
        <dbReference type="Pfam" id="PF10528"/>
    </source>
</evidence>
<organism evidence="2 3">
    <name type="scientific">Orbilia ellipsospora</name>
    <dbReference type="NCBI Taxonomy" id="2528407"/>
    <lineage>
        <taxon>Eukaryota</taxon>
        <taxon>Fungi</taxon>
        <taxon>Dikarya</taxon>
        <taxon>Ascomycota</taxon>
        <taxon>Pezizomycotina</taxon>
        <taxon>Orbiliomycetes</taxon>
        <taxon>Orbiliales</taxon>
        <taxon>Orbiliaceae</taxon>
        <taxon>Orbilia</taxon>
    </lineage>
</organism>
<evidence type="ECO:0000313" key="2">
    <source>
        <dbReference type="EMBL" id="KAK6524031.1"/>
    </source>
</evidence>
<dbReference type="InterPro" id="IPR018871">
    <property type="entry name" value="GLEYA_adhesin_domain"/>
</dbReference>
<feature type="domain" description="GLEYA adhesin" evidence="1">
    <location>
        <begin position="50"/>
        <end position="120"/>
    </location>
</feature>
<proteinExistence type="predicted"/>
<dbReference type="Pfam" id="PF10528">
    <property type="entry name" value="GLEYA"/>
    <property type="match status" value="1"/>
</dbReference>
<gene>
    <name evidence="2" type="ORF">TWF694_005698</name>
</gene>
<dbReference type="AlphaFoldDB" id="A0AAV9WSN0"/>
<sequence>MGYSAAVYNISYTSAATTNNLAVYKTAVPYMTTHVPSSLIISWQVVATQVQLAYGEDLASLWLGEKAKSGWNRTNADLIIFWNSSPRWVHTTVNLVAGQYYPWRVFVENTSGAGGVELNVARGSNWQYSDISVIAPCNAFLGAPFPNFGSET</sequence>
<name>A0AAV9WSN0_9PEZI</name>
<reference evidence="2 3" key="1">
    <citation type="submission" date="2019-10" db="EMBL/GenBank/DDBJ databases">
        <authorList>
            <person name="Palmer J.M."/>
        </authorList>
    </citation>
    <scope>NUCLEOTIDE SEQUENCE [LARGE SCALE GENOMIC DNA]</scope>
    <source>
        <strain evidence="2 3">TWF694</strain>
    </source>
</reference>
<protein>
    <recommendedName>
        <fullName evidence="1">GLEYA adhesin domain-containing protein</fullName>
    </recommendedName>
</protein>
<dbReference type="Proteomes" id="UP001365542">
    <property type="component" value="Unassembled WGS sequence"/>
</dbReference>
<accession>A0AAV9WSN0</accession>
<comment type="caution">
    <text evidence="2">The sequence shown here is derived from an EMBL/GenBank/DDBJ whole genome shotgun (WGS) entry which is preliminary data.</text>
</comment>
<evidence type="ECO:0000313" key="3">
    <source>
        <dbReference type="Proteomes" id="UP001365542"/>
    </source>
</evidence>
<keyword evidence="3" id="KW-1185">Reference proteome</keyword>
<dbReference type="EMBL" id="JAVHJO010000018">
    <property type="protein sequence ID" value="KAK6524031.1"/>
    <property type="molecule type" value="Genomic_DNA"/>
</dbReference>
<dbReference type="Gene3D" id="2.60.120.1560">
    <property type="match status" value="1"/>
</dbReference>